<accession>F0WFG2</accession>
<proteinExistence type="predicted"/>
<dbReference type="EMBL" id="FR824127">
    <property type="protein sequence ID" value="CCA19944.1"/>
    <property type="molecule type" value="Genomic_DNA"/>
</dbReference>
<dbReference type="HOGENOM" id="CLU_1952830_0_0_1"/>
<gene>
    <name evidence="1" type="primary">AlNc14C82G5351</name>
    <name evidence="1" type="ORF">ALNC14_060870</name>
</gene>
<sequence>MPLVTWETMRAKAEKIRSTLVCDAATSLTRSWSPWFSRMGGSRKYRSDMGRNLGLQDGYACKEHPKDLNMSILGTDSRITGRTRESLTKSITHSSAFSLNRPNASAPTTIYLLLCEFRHFVLRNEFISI</sequence>
<dbReference type="AlphaFoldDB" id="F0WFG2"/>
<protein>
    <submittedName>
        <fullName evidence="1">AlNc14C82G5351 protein</fullName>
    </submittedName>
</protein>
<reference evidence="1" key="2">
    <citation type="submission" date="2011-02" db="EMBL/GenBank/DDBJ databases">
        <authorList>
            <person name="MacLean D."/>
        </authorList>
    </citation>
    <scope>NUCLEOTIDE SEQUENCE</scope>
</reference>
<organism evidence="1">
    <name type="scientific">Albugo laibachii Nc14</name>
    <dbReference type="NCBI Taxonomy" id="890382"/>
    <lineage>
        <taxon>Eukaryota</taxon>
        <taxon>Sar</taxon>
        <taxon>Stramenopiles</taxon>
        <taxon>Oomycota</taxon>
        <taxon>Peronosporomycetes</taxon>
        <taxon>Albuginales</taxon>
        <taxon>Albuginaceae</taxon>
        <taxon>Albugo</taxon>
    </lineage>
</organism>
<reference evidence="1" key="1">
    <citation type="journal article" date="2011" name="PLoS Biol.">
        <title>Gene gain and loss during evolution of obligate parasitism in the white rust pathogen of Arabidopsis thaliana.</title>
        <authorList>
            <person name="Kemen E."/>
            <person name="Gardiner A."/>
            <person name="Schultz-Larsen T."/>
            <person name="Kemen A.C."/>
            <person name="Balmuth A.L."/>
            <person name="Robert-Seilaniantz A."/>
            <person name="Bailey K."/>
            <person name="Holub E."/>
            <person name="Studholme D.J."/>
            <person name="Maclean D."/>
            <person name="Jones J.D."/>
        </authorList>
    </citation>
    <scope>NUCLEOTIDE SEQUENCE</scope>
</reference>
<evidence type="ECO:0000313" key="1">
    <source>
        <dbReference type="EMBL" id="CCA19944.1"/>
    </source>
</evidence>
<name>F0WFG2_9STRA</name>